<evidence type="ECO:0000313" key="2">
    <source>
        <dbReference type="Proteomes" id="UP000249057"/>
    </source>
</evidence>
<proteinExistence type="predicted"/>
<gene>
    <name evidence="1" type="ORF">BO95DRAFT_270456</name>
</gene>
<protein>
    <submittedName>
        <fullName evidence="1">Uncharacterized protein</fullName>
    </submittedName>
</protein>
<dbReference type="Proteomes" id="UP000249057">
    <property type="component" value="Unassembled WGS sequence"/>
</dbReference>
<sequence length="173" mass="19406">MRIGRAASQSKLVWTRGSSISVSWAFPLADFPVRSARFPHRSTPALLLLPSMDGALWMGVRVCQSVSQSVSPSVCLSVYLSVRRLFFIRVPHFVPLLSSCHLNSLVSFLLFLSTFFLLSHTHTLSHPSSRLTAFASAVRFIVLPYCFPLACIKYRRVLFLPCLSKPLINPMHN</sequence>
<keyword evidence="2" id="KW-1185">Reference proteome</keyword>
<reference evidence="1" key="1">
    <citation type="submission" date="2018-02" db="EMBL/GenBank/DDBJ databases">
        <title>The genomes of Aspergillus section Nigri reveals drivers in fungal speciation.</title>
        <authorList>
            <consortium name="DOE Joint Genome Institute"/>
            <person name="Vesth T.C."/>
            <person name="Nybo J."/>
            <person name="Theobald S."/>
            <person name="Brandl J."/>
            <person name="Frisvad J.C."/>
            <person name="Nielsen K.F."/>
            <person name="Lyhne E.K."/>
            <person name="Kogle M.E."/>
            <person name="Kuo A."/>
            <person name="Riley R."/>
            <person name="Clum A."/>
            <person name="Nolan M."/>
            <person name="Lipzen A."/>
            <person name="Salamov A."/>
            <person name="Henrissat B."/>
            <person name="Wiebenga A."/>
            <person name="De vries R.P."/>
            <person name="Grigoriev I.V."/>
            <person name="Mortensen U.H."/>
            <person name="Andersen M.R."/>
            <person name="Baker S.E."/>
        </authorList>
    </citation>
    <scope>NUCLEOTIDE SEQUENCE</scope>
    <source>
        <strain evidence="1">CBS 621.78</strain>
    </source>
</reference>
<accession>A0ACD1GKU7</accession>
<evidence type="ECO:0000313" key="1">
    <source>
        <dbReference type="EMBL" id="RAH49681.1"/>
    </source>
</evidence>
<dbReference type="EMBL" id="KZ825317">
    <property type="protein sequence ID" value="RAH49681.1"/>
    <property type="molecule type" value="Genomic_DNA"/>
</dbReference>
<organism evidence="1 2">
    <name type="scientific">Aspergillus brunneoviolaceus CBS 621.78</name>
    <dbReference type="NCBI Taxonomy" id="1450534"/>
    <lineage>
        <taxon>Eukaryota</taxon>
        <taxon>Fungi</taxon>
        <taxon>Dikarya</taxon>
        <taxon>Ascomycota</taxon>
        <taxon>Pezizomycotina</taxon>
        <taxon>Eurotiomycetes</taxon>
        <taxon>Eurotiomycetidae</taxon>
        <taxon>Eurotiales</taxon>
        <taxon>Aspergillaceae</taxon>
        <taxon>Aspergillus</taxon>
        <taxon>Aspergillus subgen. Circumdati</taxon>
    </lineage>
</organism>
<name>A0ACD1GKU7_9EURO</name>